<dbReference type="Proteomes" id="UP001311799">
    <property type="component" value="Unassembled WGS sequence"/>
</dbReference>
<evidence type="ECO:0000313" key="4">
    <source>
        <dbReference type="Proteomes" id="UP001311799"/>
    </source>
</evidence>
<accession>A0AAV9XZP6</accession>
<dbReference type="EMBL" id="JAWDEY010000008">
    <property type="protein sequence ID" value="KAK6590166.1"/>
    <property type="molecule type" value="Genomic_DNA"/>
</dbReference>
<dbReference type="Gene3D" id="1.10.720.30">
    <property type="entry name" value="SAP domain"/>
    <property type="match status" value="1"/>
</dbReference>
<proteinExistence type="predicted"/>
<feature type="region of interest" description="Disordered" evidence="1">
    <location>
        <begin position="175"/>
        <end position="201"/>
    </location>
</feature>
<feature type="region of interest" description="Disordered" evidence="1">
    <location>
        <begin position="229"/>
        <end position="264"/>
    </location>
</feature>
<gene>
    <name evidence="3" type="ORF">RS030_172634</name>
</gene>
<feature type="domain" description="SAP" evidence="2">
    <location>
        <begin position="94"/>
        <end position="128"/>
    </location>
</feature>
<evidence type="ECO:0000259" key="2">
    <source>
        <dbReference type="PROSITE" id="PS50800"/>
    </source>
</evidence>
<dbReference type="InterPro" id="IPR003034">
    <property type="entry name" value="SAP_dom"/>
</dbReference>
<sequence>MNNSYHQERSRLIQKHKEEIKSIEKEIKSKKGILKEQLQKKLSQTLERHQKDIEDFEYRHNGDSNRKKDEKAAADNNSECNGDNKILLFEERQWNSLSKSELESECKLRGINSKGNKEDLVTRLFIFTADQKSKFNSLSEDSKKNAICNSVKNNELNVFIKAACTEEINKATPPEINFSEAGGTGKKKFRNQSKKIDHRRNVRPGENSWAAFCARNDISRKKNIGLNIHEDSDLEDNDEENRIDKQSECSSSSEEDGNVGIDEEHEKISKRRVVMVKVLEKMFSKVTINEKKDGIKLSDINLHLTRLNVKNFRPELLGYKSIEDWISSQSKKTLTYDSINKVVFPPGYRISDSKESNEDDVYYIDSLDEYDSNDDFM</sequence>
<feature type="compositionally biased region" description="Basic residues" evidence="1">
    <location>
        <begin position="185"/>
        <end position="201"/>
    </location>
</feature>
<evidence type="ECO:0000256" key="1">
    <source>
        <dbReference type="SAM" id="MobiDB-lite"/>
    </source>
</evidence>
<dbReference type="SUPFAM" id="SSF68906">
    <property type="entry name" value="SAP domain"/>
    <property type="match status" value="1"/>
</dbReference>
<dbReference type="SMART" id="SM00513">
    <property type="entry name" value="SAP"/>
    <property type="match status" value="1"/>
</dbReference>
<organism evidence="3 4">
    <name type="scientific">Cryptosporidium xiaoi</name>
    <dbReference type="NCBI Taxonomy" id="659607"/>
    <lineage>
        <taxon>Eukaryota</taxon>
        <taxon>Sar</taxon>
        <taxon>Alveolata</taxon>
        <taxon>Apicomplexa</taxon>
        <taxon>Conoidasida</taxon>
        <taxon>Coccidia</taxon>
        <taxon>Eucoccidiorida</taxon>
        <taxon>Eimeriorina</taxon>
        <taxon>Cryptosporidiidae</taxon>
        <taxon>Cryptosporidium</taxon>
    </lineage>
</organism>
<dbReference type="Pfam" id="PF02037">
    <property type="entry name" value="SAP"/>
    <property type="match status" value="1"/>
</dbReference>
<keyword evidence="4" id="KW-1185">Reference proteome</keyword>
<evidence type="ECO:0000313" key="3">
    <source>
        <dbReference type="EMBL" id="KAK6590166.1"/>
    </source>
</evidence>
<name>A0AAV9XZP6_9CRYT</name>
<dbReference type="InterPro" id="IPR036361">
    <property type="entry name" value="SAP_dom_sf"/>
</dbReference>
<dbReference type="PROSITE" id="PS50800">
    <property type="entry name" value="SAP"/>
    <property type="match status" value="1"/>
</dbReference>
<reference evidence="3 4" key="1">
    <citation type="submission" date="2023-10" db="EMBL/GenBank/DDBJ databases">
        <title>Comparative genomics analysis reveals potential genetic determinants of host preference in Cryptosporidium xiaoi.</title>
        <authorList>
            <person name="Xiao L."/>
            <person name="Li J."/>
        </authorList>
    </citation>
    <scope>NUCLEOTIDE SEQUENCE [LARGE SCALE GENOMIC DNA]</scope>
    <source>
        <strain evidence="3 4">52996</strain>
    </source>
</reference>
<protein>
    <recommendedName>
        <fullName evidence="2">SAP domain-containing protein</fullName>
    </recommendedName>
</protein>
<feature type="region of interest" description="Disordered" evidence="1">
    <location>
        <begin position="44"/>
        <end position="78"/>
    </location>
</feature>
<dbReference type="AlphaFoldDB" id="A0AAV9XZP6"/>
<feature type="compositionally biased region" description="Basic and acidic residues" evidence="1">
    <location>
        <begin position="46"/>
        <end position="73"/>
    </location>
</feature>
<comment type="caution">
    <text evidence="3">The sequence shown here is derived from an EMBL/GenBank/DDBJ whole genome shotgun (WGS) entry which is preliminary data.</text>
</comment>